<dbReference type="PROSITE" id="PS51257">
    <property type="entry name" value="PROKAR_LIPOPROTEIN"/>
    <property type="match status" value="1"/>
</dbReference>
<protein>
    <submittedName>
        <fullName evidence="2 3">Uncharacterized protein</fullName>
    </submittedName>
</protein>
<dbReference type="EMBL" id="ADAS02000109">
    <property type="protein sequence ID" value="OAV90069.1"/>
    <property type="molecule type" value="Genomic_DNA"/>
</dbReference>
<dbReference type="AlphaFoldDB" id="A0A180GC09"/>
<gene>
    <name evidence="2" type="ORF">PTTG_28437</name>
</gene>
<evidence type="ECO:0000313" key="2">
    <source>
        <dbReference type="EMBL" id="OAV90069.1"/>
    </source>
</evidence>
<feature type="compositionally biased region" description="Basic and acidic residues" evidence="1">
    <location>
        <begin position="102"/>
        <end position="113"/>
    </location>
</feature>
<sequence length="129" mass="15303">MRDSFKPEEIYALRHFIQQGLLAFACEDLDDPVAARNARLHLYSRFHDAFAHMDTHSIIDTMIEETEERNALELLRVRDQVEEEEDGWRVDAEVERIRANDKEKEKEMEKEGEEREVEEGDVVIKEEEI</sequence>
<evidence type="ECO:0000313" key="4">
    <source>
        <dbReference type="Proteomes" id="UP000005240"/>
    </source>
</evidence>
<dbReference type="EnsemblFungi" id="PTTG_28437-t43_1">
    <property type="protein sequence ID" value="PTTG_28437-t43_1-p1"/>
    <property type="gene ID" value="PTTG_28437"/>
</dbReference>
<reference evidence="3 4" key="3">
    <citation type="journal article" date="2017" name="G3 (Bethesda)">
        <title>Comparative analysis highlights variable genome content of wheat rusts and divergence of the mating loci.</title>
        <authorList>
            <person name="Cuomo C.A."/>
            <person name="Bakkeren G."/>
            <person name="Khalil H.B."/>
            <person name="Panwar V."/>
            <person name="Joly D."/>
            <person name="Linning R."/>
            <person name="Sakthikumar S."/>
            <person name="Song X."/>
            <person name="Adiconis X."/>
            <person name="Fan L."/>
            <person name="Goldberg J.M."/>
            <person name="Levin J.Z."/>
            <person name="Young S."/>
            <person name="Zeng Q."/>
            <person name="Anikster Y."/>
            <person name="Bruce M."/>
            <person name="Wang M."/>
            <person name="Yin C."/>
            <person name="McCallum B."/>
            <person name="Szabo L.J."/>
            <person name="Hulbert S."/>
            <person name="Chen X."/>
            <person name="Fellers J.P."/>
        </authorList>
    </citation>
    <scope>NUCLEOTIDE SEQUENCE</scope>
    <source>
        <strain evidence="3">isolate 1-1 / race 1 (BBBD)</strain>
        <strain evidence="4">Isolate 1-1 / race 1 (BBBD)</strain>
    </source>
</reference>
<reference evidence="2" key="1">
    <citation type="submission" date="2009-11" db="EMBL/GenBank/DDBJ databases">
        <authorList>
            <consortium name="The Broad Institute Genome Sequencing Platform"/>
            <person name="Ward D."/>
            <person name="Feldgarden M."/>
            <person name="Earl A."/>
            <person name="Young S.K."/>
            <person name="Zeng Q."/>
            <person name="Koehrsen M."/>
            <person name="Alvarado L."/>
            <person name="Berlin A."/>
            <person name="Bochicchio J."/>
            <person name="Borenstein D."/>
            <person name="Chapman S.B."/>
            <person name="Chen Z."/>
            <person name="Engels R."/>
            <person name="Freedman E."/>
            <person name="Gellesch M."/>
            <person name="Goldberg J."/>
            <person name="Griggs A."/>
            <person name="Gujja S."/>
            <person name="Heilman E."/>
            <person name="Heiman D."/>
            <person name="Hepburn T."/>
            <person name="Howarth C."/>
            <person name="Jen D."/>
            <person name="Larson L."/>
            <person name="Lewis B."/>
            <person name="Mehta T."/>
            <person name="Park D."/>
            <person name="Pearson M."/>
            <person name="Roberts A."/>
            <person name="Saif S."/>
            <person name="Shea T."/>
            <person name="Shenoy N."/>
            <person name="Sisk P."/>
            <person name="Stolte C."/>
            <person name="Sykes S."/>
            <person name="Thomson T."/>
            <person name="Walk T."/>
            <person name="White J."/>
            <person name="Yandava C."/>
            <person name="Izard J."/>
            <person name="Baranova O.V."/>
            <person name="Blanton J.M."/>
            <person name="Tanner A.C."/>
            <person name="Dewhirst F.E."/>
            <person name="Haas B."/>
            <person name="Nusbaum C."/>
            <person name="Birren B."/>
        </authorList>
    </citation>
    <scope>NUCLEOTIDE SEQUENCE [LARGE SCALE GENOMIC DNA]</scope>
    <source>
        <strain evidence="2">1-1 BBBD Race 1</strain>
    </source>
</reference>
<accession>A0A180GC09</accession>
<dbReference type="VEuPathDB" id="FungiDB:PTTG_28437"/>
<organism evidence="2">
    <name type="scientific">Puccinia triticina (isolate 1-1 / race 1 (BBBD))</name>
    <name type="common">Brown leaf rust fungus</name>
    <dbReference type="NCBI Taxonomy" id="630390"/>
    <lineage>
        <taxon>Eukaryota</taxon>
        <taxon>Fungi</taxon>
        <taxon>Dikarya</taxon>
        <taxon>Basidiomycota</taxon>
        <taxon>Pucciniomycotina</taxon>
        <taxon>Pucciniomycetes</taxon>
        <taxon>Pucciniales</taxon>
        <taxon>Pucciniaceae</taxon>
        <taxon>Puccinia</taxon>
    </lineage>
</organism>
<dbReference type="Proteomes" id="UP000005240">
    <property type="component" value="Unassembled WGS sequence"/>
</dbReference>
<proteinExistence type="predicted"/>
<keyword evidence="4" id="KW-1185">Reference proteome</keyword>
<reference evidence="3" key="4">
    <citation type="submission" date="2025-05" db="UniProtKB">
        <authorList>
            <consortium name="EnsemblFungi"/>
        </authorList>
    </citation>
    <scope>IDENTIFICATION</scope>
    <source>
        <strain evidence="3">isolate 1-1 / race 1 (BBBD)</strain>
    </source>
</reference>
<feature type="region of interest" description="Disordered" evidence="1">
    <location>
        <begin position="102"/>
        <end position="129"/>
    </location>
</feature>
<evidence type="ECO:0000256" key="1">
    <source>
        <dbReference type="SAM" id="MobiDB-lite"/>
    </source>
</evidence>
<evidence type="ECO:0000313" key="3">
    <source>
        <dbReference type="EnsemblFungi" id="PTTG_28437-t43_1-p1"/>
    </source>
</evidence>
<reference evidence="2" key="2">
    <citation type="submission" date="2016-05" db="EMBL/GenBank/DDBJ databases">
        <title>Comparative analysis highlights variable genome content of wheat rusts and divergence of the mating loci.</title>
        <authorList>
            <person name="Cuomo C.A."/>
            <person name="Bakkeren G."/>
            <person name="Szabo L."/>
            <person name="Khalil H."/>
            <person name="Joly D."/>
            <person name="Goldberg J."/>
            <person name="Young S."/>
            <person name="Zeng Q."/>
            <person name="Fellers J."/>
        </authorList>
    </citation>
    <scope>NUCLEOTIDE SEQUENCE [LARGE SCALE GENOMIC DNA]</scope>
    <source>
        <strain evidence="2">1-1 BBBD Race 1</strain>
    </source>
</reference>
<name>A0A180GC09_PUCT1</name>